<protein>
    <submittedName>
        <fullName evidence="2">Uncharacterized protein</fullName>
    </submittedName>
</protein>
<organism evidence="2 3">
    <name type="scientific">Thalassiosira oceanica</name>
    <name type="common">Marine diatom</name>
    <dbReference type="NCBI Taxonomy" id="159749"/>
    <lineage>
        <taxon>Eukaryota</taxon>
        <taxon>Sar</taxon>
        <taxon>Stramenopiles</taxon>
        <taxon>Ochrophyta</taxon>
        <taxon>Bacillariophyta</taxon>
        <taxon>Coscinodiscophyceae</taxon>
        <taxon>Thalassiosirophycidae</taxon>
        <taxon>Thalassiosirales</taxon>
        <taxon>Thalassiosiraceae</taxon>
        <taxon>Thalassiosira</taxon>
    </lineage>
</organism>
<dbReference type="EMBL" id="AGNL01033402">
    <property type="protein sequence ID" value="EJK55705.1"/>
    <property type="molecule type" value="Genomic_DNA"/>
</dbReference>
<accession>K0RRU9</accession>
<reference evidence="2 3" key="1">
    <citation type="journal article" date="2012" name="Genome Biol.">
        <title>Genome and low-iron response of an oceanic diatom adapted to chronic iron limitation.</title>
        <authorList>
            <person name="Lommer M."/>
            <person name="Specht M."/>
            <person name="Roy A.S."/>
            <person name="Kraemer L."/>
            <person name="Andreson R."/>
            <person name="Gutowska M.A."/>
            <person name="Wolf J."/>
            <person name="Bergner S.V."/>
            <person name="Schilhabel M.B."/>
            <person name="Klostermeier U.C."/>
            <person name="Beiko R.G."/>
            <person name="Rosenstiel P."/>
            <person name="Hippler M."/>
            <person name="Laroche J."/>
        </authorList>
    </citation>
    <scope>NUCLEOTIDE SEQUENCE [LARGE SCALE GENOMIC DNA]</scope>
    <source>
        <strain evidence="2 3">CCMP1005</strain>
    </source>
</reference>
<keyword evidence="3" id="KW-1185">Reference proteome</keyword>
<evidence type="ECO:0000313" key="2">
    <source>
        <dbReference type="EMBL" id="EJK55705.1"/>
    </source>
</evidence>
<dbReference type="Proteomes" id="UP000266841">
    <property type="component" value="Unassembled WGS sequence"/>
</dbReference>
<name>K0RRU9_THAOC</name>
<feature type="non-terminal residue" evidence="2">
    <location>
        <position position="106"/>
    </location>
</feature>
<comment type="caution">
    <text evidence="2">The sequence shown here is derived from an EMBL/GenBank/DDBJ whole genome shotgun (WGS) entry which is preliminary data.</text>
</comment>
<proteinExistence type="predicted"/>
<feature type="compositionally biased region" description="Low complexity" evidence="1">
    <location>
        <begin position="31"/>
        <end position="47"/>
    </location>
</feature>
<dbReference type="AlphaFoldDB" id="K0RRU9"/>
<sequence>MARRGGGSLESFMRRQDGGDGLGIQPPPSPAVAARPSPTTPTAKTAAWQRQRQSSPAAGGKDWAAPSDRVLRQAAEVGAARGLSNGRVARARMRGAGGAGGNGGTP</sequence>
<feature type="region of interest" description="Disordered" evidence="1">
    <location>
        <begin position="1"/>
        <end position="67"/>
    </location>
</feature>
<evidence type="ECO:0000256" key="1">
    <source>
        <dbReference type="SAM" id="MobiDB-lite"/>
    </source>
</evidence>
<evidence type="ECO:0000313" key="3">
    <source>
        <dbReference type="Proteomes" id="UP000266841"/>
    </source>
</evidence>
<gene>
    <name evidence="2" type="ORF">THAOC_24533</name>
</gene>